<accession>A0A9Q0RN94</accession>
<reference evidence="2" key="1">
    <citation type="submission" date="2022-12" db="EMBL/GenBank/DDBJ databases">
        <title>Genome assemblies of Blomia tropicalis.</title>
        <authorList>
            <person name="Cui Y."/>
        </authorList>
    </citation>
    <scope>NUCLEOTIDE SEQUENCE</scope>
    <source>
        <tissue evidence="2">Adult mites</tissue>
    </source>
</reference>
<protein>
    <submittedName>
        <fullName evidence="2">Uncharacterized protein</fullName>
    </submittedName>
</protein>
<feature type="region of interest" description="Disordered" evidence="1">
    <location>
        <begin position="1"/>
        <end position="20"/>
    </location>
</feature>
<dbReference type="AlphaFoldDB" id="A0A9Q0RN94"/>
<evidence type="ECO:0000313" key="3">
    <source>
        <dbReference type="Proteomes" id="UP001142055"/>
    </source>
</evidence>
<gene>
    <name evidence="2" type="ORF">RDWZM_006381</name>
</gene>
<name>A0A9Q0RN94_BLOTA</name>
<comment type="caution">
    <text evidence="2">The sequence shown here is derived from an EMBL/GenBank/DDBJ whole genome shotgun (WGS) entry which is preliminary data.</text>
</comment>
<keyword evidence="3" id="KW-1185">Reference proteome</keyword>
<dbReference type="Proteomes" id="UP001142055">
    <property type="component" value="Chromosome 2"/>
</dbReference>
<evidence type="ECO:0000313" key="2">
    <source>
        <dbReference type="EMBL" id="KAJ6220569.1"/>
    </source>
</evidence>
<proteinExistence type="predicted"/>
<dbReference type="EMBL" id="JAPWDV010000002">
    <property type="protein sequence ID" value="KAJ6220569.1"/>
    <property type="molecule type" value="Genomic_DNA"/>
</dbReference>
<feature type="compositionally biased region" description="Basic and acidic residues" evidence="1">
    <location>
        <begin position="1"/>
        <end position="11"/>
    </location>
</feature>
<organism evidence="2 3">
    <name type="scientific">Blomia tropicalis</name>
    <name type="common">Mite</name>
    <dbReference type="NCBI Taxonomy" id="40697"/>
    <lineage>
        <taxon>Eukaryota</taxon>
        <taxon>Metazoa</taxon>
        <taxon>Ecdysozoa</taxon>
        <taxon>Arthropoda</taxon>
        <taxon>Chelicerata</taxon>
        <taxon>Arachnida</taxon>
        <taxon>Acari</taxon>
        <taxon>Acariformes</taxon>
        <taxon>Sarcoptiformes</taxon>
        <taxon>Astigmata</taxon>
        <taxon>Glycyphagoidea</taxon>
        <taxon>Echimyopodidae</taxon>
        <taxon>Blomia</taxon>
    </lineage>
</organism>
<sequence>MSQLKQQEKYSFEPVFSDSESDDSVILITRNGTPLIPLKANTKLGFTNEELVNKAKKELIFSDGSTNEEIETNVEFKKQSEAPKNEITFIDKQMADVDSITNQDESGNTENIDNMECEPKLDDTVSEFVNENQIPSIIVEENESISKADIDYDMEKKVETSTPISSSLSSSDKLKIEKVPIVDEKNDFQLKSKESFIDSAFISPIIEESLNGFINLMSFGPDGEYSSSELNTMFNCTLMSLTNNFRKRINSFKPEPSTKRKC</sequence>
<evidence type="ECO:0000256" key="1">
    <source>
        <dbReference type="SAM" id="MobiDB-lite"/>
    </source>
</evidence>